<reference evidence="3" key="1">
    <citation type="journal article" date="2019" name="Int. J. Syst. Evol. Microbiol.">
        <title>The Global Catalogue of Microorganisms (GCM) 10K type strain sequencing project: providing services to taxonomists for standard genome sequencing and annotation.</title>
        <authorList>
            <consortium name="The Broad Institute Genomics Platform"/>
            <consortium name="The Broad Institute Genome Sequencing Center for Infectious Disease"/>
            <person name="Wu L."/>
            <person name="Ma J."/>
        </authorList>
    </citation>
    <scope>NUCLEOTIDE SEQUENCE [LARGE SCALE GENOMIC DNA]</scope>
    <source>
        <strain evidence="3">JCM 14232</strain>
    </source>
</reference>
<dbReference type="RefSeq" id="WP_346023957.1">
    <property type="nucleotide sequence ID" value="NZ_BAAADA010000035.1"/>
</dbReference>
<evidence type="ECO:0000256" key="1">
    <source>
        <dbReference type="SAM" id="Phobius"/>
    </source>
</evidence>
<feature type="transmembrane region" description="Helical" evidence="1">
    <location>
        <begin position="20"/>
        <end position="37"/>
    </location>
</feature>
<dbReference type="EMBL" id="BAAADA010000035">
    <property type="protein sequence ID" value="GAA0477245.1"/>
    <property type="molecule type" value="Genomic_DNA"/>
</dbReference>
<protein>
    <submittedName>
        <fullName evidence="2">Uncharacterized protein</fullName>
    </submittedName>
</protein>
<organism evidence="2 3">
    <name type="scientific">Alkalibacterium indicireducens</name>
    <dbReference type="NCBI Taxonomy" id="398758"/>
    <lineage>
        <taxon>Bacteria</taxon>
        <taxon>Bacillati</taxon>
        <taxon>Bacillota</taxon>
        <taxon>Bacilli</taxon>
        <taxon>Lactobacillales</taxon>
        <taxon>Carnobacteriaceae</taxon>
        <taxon>Alkalibacterium</taxon>
    </lineage>
</organism>
<evidence type="ECO:0000313" key="3">
    <source>
        <dbReference type="Proteomes" id="UP001410648"/>
    </source>
</evidence>
<comment type="caution">
    <text evidence="2">The sequence shown here is derived from an EMBL/GenBank/DDBJ whole genome shotgun (WGS) entry which is preliminary data.</text>
</comment>
<proteinExistence type="predicted"/>
<keyword evidence="3" id="KW-1185">Reference proteome</keyword>
<keyword evidence="1" id="KW-0812">Transmembrane</keyword>
<sequence length="98" mass="11547">MKYLDEYQKFMRYKYGHHAFAIVLTLTILNMIISSAYDIQWAQTKEIESMVIMVLAVFYAIIMSIYRGAYFAKWENPIFYSIIFLSKIADSSPTSYEV</sequence>
<gene>
    <name evidence="2" type="ORF">GCM10008936_04500</name>
</gene>
<name>A0ABP3KDS4_9LACT</name>
<feature type="transmembrane region" description="Helical" evidence="1">
    <location>
        <begin position="49"/>
        <end position="66"/>
    </location>
</feature>
<keyword evidence="1" id="KW-0472">Membrane</keyword>
<accession>A0ABP3KDS4</accession>
<dbReference type="Proteomes" id="UP001410648">
    <property type="component" value="Unassembled WGS sequence"/>
</dbReference>
<keyword evidence="1" id="KW-1133">Transmembrane helix</keyword>
<evidence type="ECO:0000313" key="2">
    <source>
        <dbReference type="EMBL" id="GAA0477245.1"/>
    </source>
</evidence>